<feature type="domain" description="LysM" evidence="3">
    <location>
        <begin position="258"/>
        <end position="302"/>
    </location>
</feature>
<dbReference type="InterPro" id="IPR018392">
    <property type="entry name" value="LysM"/>
</dbReference>
<sequence>MKDIDKLQGIFSRHSNLIIYVVTVSIFTVSFFAFADSGSQEDDFTPSLCMGLESSRSSSPTLNNFQPSLFSGPAGAEDDDDHGDVAITGEAIEEPAPFAYQVSRESDSEGTANTPAGAAVAGTDLISPVNSSSDCVRESDKSQSRESESNQTSSRESETVKPSGAILEQQSEKSSSLSAGSTARESEDEIVTEKSGNGFNKYKYRVVEHVVRRGDTLWDLARIHGTSIADICSRNGIDEKDALISGKVLKIRKKEKLSFYTVSSGDTLSTIAKRLDTSVRTLQYLNNIRNADRLRVGQRLCIATEGLLDWPLSSHRISSGYGMRVHPIYRTVMLHRGVDFAARRGSQIAAAADGEVVFAGWQGKSGYLVKLRHNSRVETIYAHCSKILVKKGEKISKGKTIALVGSTGLSTGPHLHFGVKVNRKYVNPVKYF</sequence>
<dbReference type="InterPro" id="IPR011055">
    <property type="entry name" value="Dup_hybrid_motif"/>
</dbReference>
<accession>A0A2N1PQK0</accession>
<dbReference type="CDD" id="cd12797">
    <property type="entry name" value="M23_peptidase"/>
    <property type="match status" value="1"/>
</dbReference>
<dbReference type="Gene3D" id="3.10.350.10">
    <property type="entry name" value="LysM domain"/>
    <property type="match status" value="2"/>
</dbReference>
<reference evidence="4 5" key="1">
    <citation type="journal article" date="2017" name="ISME J.">
        <title>Potential for microbial H2 and metal transformations associated with novel bacteria and archaea in deep terrestrial subsurface sediments.</title>
        <authorList>
            <person name="Hernsdorf A.W."/>
            <person name="Amano Y."/>
            <person name="Miyakawa K."/>
            <person name="Ise K."/>
            <person name="Suzuki Y."/>
            <person name="Anantharaman K."/>
            <person name="Probst A."/>
            <person name="Burstein D."/>
            <person name="Thomas B.C."/>
            <person name="Banfield J.F."/>
        </authorList>
    </citation>
    <scope>NUCLEOTIDE SEQUENCE [LARGE SCALE GENOMIC DNA]</scope>
    <source>
        <strain evidence="4">HGW-Wallbacteria-1</strain>
    </source>
</reference>
<comment type="caution">
    <text evidence="4">The sequence shown here is derived from an EMBL/GenBank/DDBJ whole genome shotgun (WGS) entry which is preliminary data.</text>
</comment>
<dbReference type="Pfam" id="PF01476">
    <property type="entry name" value="LysM"/>
    <property type="match status" value="2"/>
</dbReference>
<dbReference type="PANTHER" id="PTHR21666:SF270">
    <property type="entry name" value="MUREIN HYDROLASE ACTIVATOR ENVC"/>
    <property type="match status" value="1"/>
</dbReference>
<dbReference type="InterPro" id="IPR050570">
    <property type="entry name" value="Cell_wall_metabolism_enzyme"/>
</dbReference>
<feature type="region of interest" description="Disordered" evidence="1">
    <location>
        <begin position="102"/>
        <end position="192"/>
    </location>
</feature>
<evidence type="ECO:0000259" key="3">
    <source>
        <dbReference type="PROSITE" id="PS51782"/>
    </source>
</evidence>
<feature type="compositionally biased region" description="Basic and acidic residues" evidence="1">
    <location>
        <begin position="135"/>
        <end position="148"/>
    </location>
</feature>
<feature type="domain" description="LysM" evidence="3">
    <location>
        <begin position="207"/>
        <end position="251"/>
    </location>
</feature>
<gene>
    <name evidence="4" type="ORF">CVV64_09720</name>
</gene>
<dbReference type="PANTHER" id="PTHR21666">
    <property type="entry name" value="PEPTIDASE-RELATED"/>
    <property type="match status" value="1"/>
</dbReference>
<dbReference type="SUPFAM" id="SSF51261">
    <property type="entry name" value="Duplicated hybrid motif"/>
    <property type="match status" value="1"/>
</dbReference>
<feature type="compositionally biased region" description="Polar residues" evidence="1">
    <location>
        <begin position="55"/>
        <end position="69"/>
    </location>
</feature>
<keyword evidence="2" id="KW-0472">Membrane</keyword>
<dbReference type="PROSITE" id="PS51782">
    <property type="entry name" value="LYSM"/>
    <property type="match status" value="2"/>
</dbReference>
<evidence type="ECO:0000313" key="4">
    <source>
        <dbReference type="EMBL" id="PKK90625.1"/>
    </source>
</evidence>
<keyword evidence="2" id="KW-0812">Transmembrane</keyword>
<feature type="transmembrane region" description="Helical" evidence="2">
    <location>
        <begin position="17"/>
        <end position="35"/>
    </location>
</feature>
<organism evidence="4 5">
    <name type="scientific">Candidatus Wallbacteria bacterium HGW-Wallbacteria-1</name>
    <dbReference type="NCBI Taxonomy" id="2013854"/>
    <lineage>
        <taxon>Bacteria</taxon>
        <taxon>Candidatus Walliibacteriota</taxon>
    </lineage>
</organism>
<dbReference type="InterPro" id="IPR016047">
    <property type="entry name" value="M23ase_b-sheet_dom"/>
</dbReference>
<dbReference type="SMART" id="SM00257">
    <property type="entry name" value="LysM"/>
    <property type="match status" value="2"/>
</dbReference>
<dbReference type="InterPro" id="IPR036779">
    <property type="entry name" value="LysM_dom_sf"/>
</dbReference>
<evidence type="ECO:0000256" key="2">
    <source>
        <dbReference type="SAM" id="Phobius"/>
    </source>
</evidence>
<dbReference type="Pfam" id="PF01551">
    <property type="entry name" value="Peptidase_M23"/>
    <property type="match status" value="1"/>
</dbReference>
<dbReference type="Proteomes" id="UP000233256">
    <property type="component" value="Unassembled WGS sequence"/>
</dbReference>
<dbReference type="AlphaFoldDB" id="A0A2N1PQK0"/>
<dbReference type="GO" id="GO:0004222">
    <property type="term" value="F:metalloendopeptidase activity"/>
    <property type="evidence" value="ECO:0007669"/>
    <property type="project" value="TreeGrafter"/>
</dbReference>
<dbReference type="EMBL" id="PGXC01000005">
    <property type="protein sequence ID" value="PKK90625.1"/>
    <property type="molecule type" value="Genomic_DNA"/>
</dbReference>
<name>A0A2N1PQK0_9BACT</name>
<protein>
    <recommendedName>
        <fullName evidence="3">LysM domain-containing protein</fullName>
    </recommendedName>
</protein>
<dbReference type="CDD" id="cd00118">
    <property type="entry name" value="LysM"/>
    <property type="match status" value="2"/>
</dbReference>
<feature type="compositionally biased region" description="Low complexity" evidence="1">
    <location>
        <begin position="172"/>
        <end position="183"/>
    </location>
</feature>
<proteinExistence type="predicted"/>
<feature type="region of interest" description="Disordered" evidence="1">
    <location>
        <begin position="55"/>
        <end position="83"/>
    </location>
</feature>
<dbReference type="Gene3D" id="2.70.70.10">
    <property type="entry name" value="Glucose Permease (Domain IIA)"/>
    <property type="match status" value="1"/>
</dbReference>
<dbReference type="SUPFAM" id="SSF54106">
    <property type="entry name" value="LysM domain"/>
    <property type="match status" value="1"/>
</dbReference>
<evidence type="ECO:0000313" key="5">
    <source>
        <dbReference type="Proteomes" id="UP000233256"/>
    </source>
</evidence>
<evidence type="ECO:0000256" key="1">
    <source>
        <dbReference type="SAM" id="MobiDB-lite"/>
    </source>
</evidence>
<keyword evidence="2" id="KW-1133">Transmembrane helix</keyword>